<sequence length="184" mass="20496">MINDGVPENKEKHVSKDSFALAWGKTQHIKLDYKMENTQMIEDGMAENQVVNENLEEMHEVNGKKGVNRMQGDSKSIMELKNSSICDNNKFQVLMEEQEEGEVIEVAETEELNLVENTIESVTVLANQSSSEKCRSSGDQTVNSGKTKLSKEVRSLGPVEATHRKRKGDSKAGKKAGDFSPLDH</sequence>
<name>A0A2I0WA96_9ASPA</name>
<feature type="region of interest" description="Disordered" evidence="1">
    <location>
        <begin position="129"/>
        <end position="184"/>
    </location>
</feature>
<dbReference type="Proteomes" id="UP000233837">
    <property type="component" value="Unassembled WGS sequence"/>
</dbReference>
<dbReference type="EMBL" id="KZ502819">
    <property type="protein sequence ID" value="PKU72575.1"/>
    <property type="molecule type" value="Genomic_DNA"/>
</dbReference>
<protein>
    <submittedName>
        <fullName evidence="2">Uncharacterized protein</fullName>
    </submittedName>
</protein>
<reference evidence="2 3" key="1">
    <citation type="journal article" date="2016" name="Sci. Rep.">
        <title>The Dendrobium catenatum Lindl. genome sequence provides insights into polysaccharide synthase, floral development and adaptive evolution.</title>
        <authorList>
            <person name="Zhang G.Q."/>
            <person name="Xu Q."/>
            <person name="Bian C."/>
            <person name="Tsai W.C."/>
            <person name="Yeh C.M."/>
            <person name="Liu K.W."/>
            <person name="Yoshida K."/>
            <person name="Zhang L.S."/>
            <person name="Chang S.B."/>
            <person name="Chen F."/>
            <person name="Shi Y."/>
            <person name="Su Y.Y."/>
            <person name="Zhang Y.Q."/>
            <person name="Chen L.J."/>
            <person name="Yin Y."/>
            <person name="Lin M."/>
            <person name="Huang H."/>
            <person name="Deng H."/>
            <person name="Wang Z.W."/>
            <person name="Zhu S.L."/>
            <person name="Zhao X."/>
            <person name="Deng C."/>
            <person name="Niu S.C."/>
            <person name="Huang J."/>
            <person name="Wang M."/>
            <person name="Liu G.H."/>
            <person name="Yang H.J."/>
            <person name="Xiao X.J."/>
            <person name="Hsiao Y.Y."/>
            <person name="Wu W.L."/>
            <person name="Chen Y.Y."/>
            <person name="Mitsuda N."/>
            <person name="Ohme-Takagi M."/>
            <person name="Luo Y.B."/>
            <person name="Van de Peer Y."/>
            <person name="Liu Z.J."/>
        </authorList>
    </citation>
    <scope>NUCLEOTIDE SEQUENCE [LARGE SCALE GENOMIC DNA]</scope>
    <source>
        <tissue evidence="2">The whole plant</tissue>
    </source>
</reference>
<feature type="compositionally biased region" description="Basic and acidic residues" evidence="1">
    <location>
        <begin position="169"/>
        <end position="184"/>
    </location>
</feature>
<reference evidence="2 3" key="2">
    <citation type="journal article" date="2017" name="Nature">
        <title>The Apostasia genome and the evolution of orchids.</title>
        <authorList>
            <person name="Zhang G.Q."/>
            <person name="Liu K.W."/>
            <person name="Li Z."/>
            <person name="Lohaus R."/>
            <person name="Hsiao Y.Y."/>
            <person name="Niu S.C."/>
            <person name="Wang J.Y."/>
            <person name="Lin Y.C."/>
            <person name="Xu Q."/>
            <person name="Chen L.J."/>
            <person name="Yoshida K."/>
            <person name="Fujiwara S."/>
            <person name="Wang Z.W."/>
            <person name="Zhang Y.Q."/>
            <person name="Mitsuda N."/>
            <person name="Wang M."/>
            <person name="Liu G.H."/>
            <person name="Pecoraro L."/>
            <person name="Huang H.X."/>
            <person name="Xiao X.J."/>
            <person name="Lin M."/>
            <person name="Wu X.Y."/>
            <person name="Wu W.L."/>
            <person name="Chen Y.Y."/>
            <person name="Chang S.B."/>
            <person name="Sakamoto S."/>
            <person name="Ohme-Takagi M."/>
            <person name="Yagi M."/>
            <person name="Zeng S.J."/>
            <person name="Shen C.Y."/>
            <person name="Yeh C.M."/>
            <person name="Luo Y.B."/>
            <person name="Tsai W.C."/>
            <person name="Van de Peer Y."/>
            <person name="Liu Z.J."/>
        </authorList>
    </citation>
    <scope>NUCLEOTIDE SEQUENCE [LARGE SCALE GENOMIC DNA]</scope>
    <source>
        <tissue evidence="2">The whole plant</tissue>
    </source>
</reference>
<feature type="compositionally biased region" description="Polar residues" evidence="1">
    <location>
        <begin position="129"/>
        <end position="147"/>
    </location>
</feature>
<dbReference type="AlphaFoldDB" id="A0A2I0WA96"/>
<accession>A0A2I0WA96</accession>
<gene>
    <name evidence="2" type="ORF">MA16_Dca008632</name>
</gene>
<evidence type="ECO:0000256" key="1">
    <source>
        <dbReference type="SAM" id="MobiDB-lite"/>
    </source>
</evidence>
<proteinExistence type="predicted"/>
<organism evidence="2 3">
    <name type="scientific">Dendrobium catenatum</name>
    <dbReference type="NCBI Taxonomy" id="906689"/>
    <lineage>
        <taxon>Eukaryota</taxon>
        <taxon>Viridiplantae</taxon>
        <taxon>Streptophyta</taxon>
        <taxon>Embryophyta</taxon>
        <taxon>Tracheophyta</taxon>
        <taxon>Spermatophyta</taxon>
        <taxon>Magnoliopsida</taxon>
        <taxon>Liliopsida</taxon>
        <taxon>Asparagales</taxon>
        <taxon>Orchidaceae</taxon>
        <taxon>Epidendroideae</taxon>
        <taxon>Malaxideae</taxon>
        <taxon>Dendrobiinae</taxon>
        <taxon>Dendrobium</taxon>
    </lineage>
</organism>
<evidence type="ECO:0000313" key="2">
    <source>
        <dbReference type="EMBL" id="PKU72575.1"/>
    </source>
</evidence>
<evidence type="ECO:0000313" key="3">
    <source>
        <dbReference type="Proteomes" id="UP000233837"/>
    </source>
</evidence>
<keyword evidence="3" id="KW-1185">Reference proteome</keyword>